<dbReference type="Pfam" id="PF02518">
    <property type="entry name" value="HATPase_c"/>
    <property type="match status" value="1"/>
</dbReference>
<dbReference type="EC" id="2.7.13.3" evidence="3"/>
<dbReference type="PANTHER" id="PTHR45436:SF5">
    <property type="entry name" value="SENSOR HISTIDINE KINASE TRCS"/>
    <property type="match status" value="1"/>
</dbReference>
<evidence type="ECO:0000256" key="1">
    <source>
        <dbReference type="ARBA" id="ARBA00000085"/>
    </source>
</evidence>
<keyword evidence="6" id="KW-0812">Transmembrane</keyword>
<accession>A0ABQ3XNI1</accession>
<dbReference type="InterPro" id="IPR005467">
    <property type="entry name" value="His_kinase_dom"/>
</dbReference>
<keyword evidence="5" id="KW-0808">Transferase</keyword>
<evidence type="ECO:0000313" key="14">
    <source>
        <dbReference type="Proteomes" id="UP000612282"/>
    </source>
</evidence>
<dbReference type="PRINTS" id="PR00344">
    <property type="entry name" value="BCTRLSENSOR"/>
</dbReference>
<evidence type="ECO:0000256" key="6">
    <source>
        <dbReference type="ARBA" id="ARBA00022692"/>
    </source>
</evidence>
<evidence type="ECO:0000313" key="13">
    <source>
        <dbReference type="EMBL" id="GID60074.1"/>
    </source>
</evidence>
<dbReference type="InterPro" id="IPR003660">
    <property type="entry name" value="HAMP_dom"/>
</dbReference>
<dbReference type="Proteomes" id="UP000612282">
    <property type="component" value="Unassembled WGS sequence"/>
</dbReference>
<evidence type="ECO:0000256" key="4">
    <source>
        <dbReference type="ARBA" id="ARBA00022553"/>
    </source>
</evidence>
<evidence type="ECO:0000256" key="3">
    <source>
        <dbReference type="ARBA" id="ARBA00012438"/>
    </source>
</evidence>
<evidence type="ECO:0000256" key="9">
    <source>
        <dbReference type="ARBA" id="ARBA00023012"/>
    </source>
</evidence>
<comment type="catalytic activity">
    <reaction evidence="1">
        <text>ATP + protein L-histidine = ADP + protein N-phospho-L-histidine.</text>
        <dbReference type="EC" id="2.7.13.3"/>
    </reaction>
</comment>
<comment type="caution">
    <text evidence="13">The sequence shown here is derived from an EMBL/GenBank/DDBJ whole genome shotgun (WGS) entry which is preliminary data.</text>
</comment>
<dbReference type="PANTHER" id="PTHR45436">
    <property type="entry name" value="SENSOR HISTIDINE KINASE YKOH"/>
    <property type="match status" value="1"/>
</dbReference>
<dbReference type="CDD" id="cd06225">
    <property type="entry name" value="HAMP"/>
    <property type="match status" value="1"/>
</dbReference>
<evidence type="ECO:0000256" key="5">
    <source>
        <dbReference type="ARBA" id="ARBA00022679"/>
    </source>
</evidence>
<keyword evidence="10" id="KW-0472">Membrane</keyword>
<dbReference type="SUPFAM" id="SSF55874">
    <property type="entry name" value="ATPase domain of HSP90 chaperone/DNA topoisomerase II/histidine kinase"/>
    <property type="match status" value="1"/>
</dbReference>
<evidence type="ECO:0000256" key="10">
    <source>
        <dbReference type="ARBA" id="ARBA00023136"/>
    </source>
</evidence>
<dbReference type="InterPro" id="IPR036097">
    <property type="entry name" value="HisK_dim/P_sf"/>
</dbReference>
<evidence type="ECO:0000259" key="11">
    <source>
        <dbReference type="PROSITE" id="PS50109"/>
    </source>
</evidence>
<dbReference type="InterPro" id="IPR003661">
    <property type="entry name" value="HisK_dim/P_dom"/>
</dbReference>
<dbReference type="SMART" id="SM00388">
    <property type="entry name" value="HisKA"/>
    <property type="match status" value="1"/>
</dbReference>
<dbReference type="PROSITE" id="PS50885">
    <property type="entry name" value="HAMP"/>
    <property type="match status" value="1"/>
</dbReference>
<keyword evidence="9" id="KW-0902">Two-component regulatory system</keyword>
<dbReference type="Gene3D" id="1.10.287.130">
    <property type="match status" value="1"/>
</dbReference>
<dbReference type="SMART" id="SM00304">
    <property type="entry name" value="HAMP"/>
    <property type="match status" value="1"/>
</dbReference>
<reference evidence="13 14" key="1">
    <citation type="submission" date="2021-01" db="EMBL/GenBank/DDBJ databases">
        <title>Whole genome shotgun sequence of Actinoplanes couchii NBRC 106145.</title>
        <authorList>
            <person name="Komaki H."/>
            <person name="Tamura T."/>
        </authorList>
    </citation>
    <scope>NUCLEOTIDE SEQUENCE [LARGE SCALE GENOMIC DNA]</scope>
    <source>
        <strain evidence="13 14">NBRC 106145</strain>
    </source>
</reference>
<dbReference type="InterPro" id="IPR004358">
    <property type="entry name" value="Sig_transdc_His_kin-like_C"/>
</dbReference>
<keyword evidence="14" id="KW-1185">Reference proteome</keyword>
<dbReference type="PROSITE" id="PS50109">
    <property type="entry name" value="HIS_KIN"/>
    <property type="match status" value="1"/>
</dbReference>
<evidence type="ECO:0000256" key="7">
    <source>
        <dbReference type="ARBA" id="ARBA00022777"/>
    </source>
</evidence>
<dbReference type="RefSeq" id="WP_203806762.1">
    <property type="nucleotide sequence ID" value="NZ_BAAAQE010000094.1"/>
</dbReference>
<dbReference type="InterPro" id="IPR036890">
    <property type="entry name" value="HATPase_C_sf"/>
</dbReference>
<dbReference type="InterPro" id="IPR003594">
    <property type="entry name" value="HATPase_dom"/>
</dbReference>
<dbReference type="Pfam" id="PF00672">
    <property type="entry name" value="HAMP"/>
    <property type="match status" value="1"/>
</dbReference>
<organism evidence="13 14">
    <name type="scientific">Actinoplanes couchii</name>
    <dbReference type="NCBI Taxonomy" id="403638"/>
    <lineage>
        <taxon>Bacteria</taxon>
        <taxon>Bacillati</taxon>
        <taxon>Actinomycetota</taxon>
        <taxon>Actinomycetes</taxon>
        <taxon>Micromonosporales</taxon>
        <taxon>Micromonosporaceae</taxon>
        <taxon>Actinoplanes</taxon>
    </lineage>
</organism>
<dbReference type="EMBL" id="BOMG01000104">
    <property type="protein sequence ID" value="GID60074.1"/>
    <property type="molecule type" value="Genomic_DNA"/>
</dbReference>
<keyword evidence="7" id="KW-0418">Kinase</keyword>
<evidence type="ECO:0000259" key="12">
    <source>
        <dbReference type="PROSITE" id="PS50885"/>
    </source>
</evidence>
<gene>
    <name evidence="13" type="ORF">Aco03nite_084780</name>
</gene>
<evidence type="ECO:0000256" key="2">
    <source>
        <dbReference type="ARBA" id="ARBA00004236"/>
    </source>
</evidence>
<dbReference type="Gene3D" id="6.10.340.10">
    <property type="match status" value="1"/>
</dbReference>
<keyword evidence="4" id="KW-0597">Phosphoprotein</keyword>
<evidence type="ECO:0000256" key="8">
    <source>
        <dbReference type="ARBA" id="ARBA00022989"/>
    </source>
</evidence>
<dbReference type="SUPFAM" id="SSF47384">
    <property type="entry name" value="Homodimeric domain of signal transducing histidine kinase"/>
    <property type="match status" value="1"/>
</dbReference>
<dbReference type="SMART" id="SM00387">
    <property type="entry name" value="HATPase_c"/>
    <property type="match status" value="1"/>
</dbReference>
<protein>
    <recommendedName>
        <fullName evidence="3">histidine kinase</fullName>
        <ecNumber evidence="3">2.7.13.3</ecNumber>
    </recommendedName>
</protein>
<dbReference type="Gene3D" id="3.30.565.10">
    <property type="entry name" value="Histidine kinase-like ATPase, C-terminal domain"/>
    <property type="match status" value="1"/>
</dbReference>
<proteinExistence type="predicted"/>
<keyword evidence="8" id="KW-1133">Transmembrane helix</keyword>
<dbReference type="InterPro" id="IPR050428">
    <property type="entry name" value="TCS_sensor_his_kinase"/>
</dbReference>
<name>A0ABQ3XNI1_9ACTN</name>
<feature type="domain" description="HAMP" evidence="12">
    <location>
        <begin position="220"/>
        <end position="273"/>
    </location>
</feature>
<dbReference type="SUPFAM" id="SSF158472">
    <property type="entry name" value="HAMP domain-like"/>
    <property type="match status" value="1"/>
</dbReference>
<comment type="subcellular location">
    <subcellularLocation>
        <location evidence="2">Cell membrane</location>
    </subcellularLocation>
</comment>
<dbReference type="Pfam" id="PF00512">
    <property type="entry name" value="HisKA"/>
    <property type="match status" value="1"/>
</dbReference>
<dbReference type="CDD" id="cd00082">
    <property type="entry name" value="HisKA"/>
    <property type="match status" value="1"/>
</dbReference>
<feature type="domain" description="Histidine kinase" evidence="11">
    <location>
        <begin position="281"/>
        <end position="485"/>
    </location>
</feature>
<sequence length="485" mass="51397">MSRRIPRSTRARTTVAATAAAAICFGAGALWLRDELYANSFQASVVQTASRVNDLAVAHASGSDERMAAFEGARWIAVDLGDRIRATDVNRRATDTSAPVVTPDPLLQQVNPVRLGSGLRGPKNGITWSTATVDGVERTFVVGYVWTGTDGRTLLEPPVVDGPDGSRSYDPAVEPSRVAYYVLVPTDGAEAATGAVDPLLGVALPLSMALIAGVAWFSVGRALKPVEAISAELAAITSANLDRRVPVPDTGDEITVLAETTNATLDRLEDAVTRQRRFVADAAHELRTPLAALRNTAEVARAATASADLDVVLSSALRLQDLTDDLLLLARLDRAETRPPAAVDLAAIVEEQVAERQYRRTAGPEFTAELTGPAMVDGDRRQLERLLRNLLDNAGRHANATVTVTVAAAGDRVTVEVLDDGAGIAPEDRERIFQPFTRLDDARARDSGGTGLGLAIARTITAAHHGSLEVGDAPGGRFVLHLPAR</sequence>